<dbReference type="InterPro" id="IPR013099">
    <property type="entry name" value="K_chnl_dom"/>
</dbReference>
<dbReference type="RefSeq" id="WP_379784184.1">
    <property type="nucleotide sequence ID" value="NZ_JBHSWW010000623.1"/>
</dbReference>
<feature type="domain" description="Potassium channel" evidence="2">
    <location>
        <begin position="119"/>
        <end position="169"/>
    </location>
</feature>
<feature type="transmembrane region" description="Helical" evidence="1">
    <location>
        <begin position="37"/>
        <end position="58"/>
    </location>
</feature>
<feature type="transmembrane region" description="Helical" evidence="1">
    <location>
        <begin position="148"/>
        <end position="168"/>
    </location>
</feature>
<keyword evidence="4" id="KW-1185">Reference proteome</keyword>
<feature type="transmembrane region" description="Helical" evidence="1">
    <location>
        <begin position="70"/>
        <end position="97"/>
    </location>
</feature>
<reference evidence="3 4" key="1">
    <citation type="journal article" date="2019" name="Int. J. Syst. Evol. Microbiol.">
        <title>The Global Catalogue of Microorganisms (GCM) 10K type strain sequencing project: providing services to taxonomists for standard genome sequencing and annotation.</title>
        <authorList>
            <consortium name="The Broad Institute Genomics Platform"/>
            <consortium name="The Broad Institute Genome Sequencing Center for Infectious Disease"/>
            <person name="Wu L."/>
            <person name="Ma J."/>
        </authorList>
    </citation>
    <scope>NUCLEOTIDE SEQUENCE [LARGE SCALE GENOMIC DNA]</scope>
    <source>
        <strain evidence="3 4">CGMCC 1.3239</strain>
    </source>
</reference>
<name>A0ABD5SI49_9EURY</name>
<protein>
    <submittedName>
        <fullName evidence="3">Ion channel</fullName>
    </submittedName>
</protein>
<sequence>AVYVIVEQKRMWLLAMILMVPTLATLWLDHFSNHNRLAFYIDNLTTIAFLGFISYHLLRTILLSKNVTANIIYASMCLYLLIGLIWAAIFSNINLFYDGAFLFNAASGQQGLKVEEQMMGVFTYYSFVTLSTLGYGDIVPTHKVAQSWAAVEAMVGQFYIAIIMARLVSLHATAHATKKH</sequence>
<keyword evidence="1" id="KW-1133">Transmembrane helix</keyword>
<evidence type="ECO:0000313" key="4">
    <source>
        <dbReference type="Proteomes" id="UP001596442"/>
    </source>
</evidence>
<dbReference type="SUPFAM" id="SSF81324">
    <property type="entry name" value="Voltage-gated potassium channels"/>
    <property type="match status" value="1"/>
</dbReference>
<dbReference type="Gene3D" id="1.10.287.70">
    <property type="match status" value="1"/>
</dbReference>
<dbReference type="Pfam" id="PF07885">
    <property type="entry name" value="Ion_trans_2"/>
    <property type="match status" value="1"/>
</dbReference>
<comment type="caution">
    <text evidence="3">The sequence shown here is derived from an EMBL/GenBank/DDBJ whole genome shotgun (WGS) entry which is preliminary data.</text>
</comment>
<accession>A0ABD5SI49</accession>
<organism evidence="3 4">
    <name type="scientific">Halorubrum tibetense</name>
    <dbReference type="NCBI Taxonomy" id="175631"/>
    <lineage>
        <taxon>Archaea</taxon>
        <taxon>Methanobacteriati</taxon>
        <taxon>Methanobacteriota</taxon>
        <taxon>Stenosarchaea group</taxon>
        <taxon>Halobacteria</taxon>
        <taxon>Halobacteriales</taxon>
        <taxon>Haloferacaceae</taxon>
        <taxon>Halorubrum</taxon>
    </lineage>
</organism>
<dbReference type="AlphaFoldDB" id="A0ABD5SI49"/>
<proteinExistence type="predicted"/>
<dbReference type="EMBL" id="JBHSWW010000623">
    <property type="protein sequence ID" value="MFC6755218.1"/>
    <property type="molecule type" value="Genomic_DNA"/>
</dbReference>
<dbReference type="Proteomes" id="UP001596442">
    <property type="component" value="Unassembled WGS sequence"/>
</dbReference>
<feature type="transmembrane region" description="Helical" evidence="1">
    <location>
        <begin position="12"/>
        <end position="31"/>
    </location>
</feature>
<feature type="non-terminal residue" evidence="3">
    <location>
        <position position="1"/>
    </location>
</feature>
<keyword evidence="1" id="KW-0472">Membrane</keyword>
<evidence type="ECO:0000313" key="3">
    <source>
        <dbReference type="EMBL" id="MFC6755218.1"/>
    </source>
</evidence>
<keyword evidence="1" id="KW-0812">Transmembrane</keyword>
<evidence type="ECO:0000259" key="2">
    <source>
        <dbReference type="Pfam" id="PF07885"/>
    </source>
</evidence>
<evidence type="ECO:0000256" key="1">
    <source>
        <dbReference type="SAM" id="Phobius"/>
    </source>
</evidence>
<gene>
    <name evidence="3" type="ORF">ACFQEU_17355</name>
</gene>